<feature type="domain" description="THAP9-like helix-turn-helix" evidence="1">
    <location>
        <begin position="2"/>
        <end position="23"/>
    </location>
</feature>
<dbReference type="AlphaFoldDB" id="A0ABD0MKW9"/>
<dbReference type="Pfam" id="PF21787">
    <property type="entry name" value="TNP-like_RNaseH_N"/>
    <property type="match status" value="1"/>
</dbReference>
<name>A0ABD0MKW9_CIRMR</name>
<comment type="caution">
    <text evidence="3">The sequence shown here is derived from an EMBL/GenBank/DDBJ whole genome shotgun (WGS) entry which is preliminary data.</text>
</comment>
<evidence type="ECO:0000259" key="2">
    <source>
        <dbReference type="Pfam" id="PF21787"/>
    </source>
</evidence>
<dbReference type="Pfam" id="PF12017">
    <property type="entry name" value="Tnp_P_element"/>
    <property type="match status" value="1"/>
</dbReference>
<protein>
    <submittedName>
        <fullName evidence="3">Uncharacterized protein</fullName>
    </submittedName>
</protein>
<evidence type="ECO:0000259" key="1">
    <source>
        <dbReference type="Pfam" id="PF12017"/>
    </source>
</evidence>
<gene>
    <name evidence="3" type="ORF">M9458_055086</name>
</gene>
<dbReference type="EMBL" id="JAMKFB020000399">
    <property type="protein sequence ID" value="KAL0149559.1"/>
    <property type="molecule type" value="Genomic_DNA"/>
</dbReference>
<proteinExistence type="predicted"/>
<dbReference type="InterPro" id="IPR048365">
    <property type="entry name" value="TNP-like_RNaseH_N"/>
</dbReference>
<sequence length="154" mass="16930">MAYKYVRETFDLGLPHPSTIRRWYRSNGGDPGFSKEVLASLQIKAAAAQAEKKMLGYVDIGTKIESENIPIATEVLVLMVVCIHDHWKAPVAYFLTHGMTGSERATLVHQCILKLSDVGVKVVSLTCDGPSTHFSMLKDLGADLQPTTLNKSIK</sequence>
<organism evidence="3 4">
    <name type="scientific">Cirrhinus mrigala</name>
    <name type="common">Mrigala</name>
    <dbReference type="NCBI Taxonomy" id="683832"/>
    <lineage>
        <taxon>Eukaryota</taxon>
        <taxon>Metazoa</taxon>
        <taxon>Chordata</taxon>
        <taxon>Craniata</taxon>
        <taxon>Vertebrata</taxon>
        <taxon>Euteleostomi</taxon>
        <taxon>Actinopterygii</taxon>
        <taxon>Neopterygii</taxon>
        <taxon>Teleostei</taxon>
        <taxon>Ostariophysi</taxon>
        <taxon>Cypriniformes</taxon>
        <taxon>Cyprinidae</taxon>
        <taxon>Labeoninae</taxon>
        <taxon>Labeonini</taxon>
        <taxon>Cirrhinus</taxon>
    </lineage>
</organism>
<keyword evidence="4" id="KW-1185">Reference proteome</keyword>
<evidence type="ECO:0000313" key="3">
    <source>
        <dbReference type="EMBL" id="KAL0149559.1"/>
    </source>
</evidence>
<reference evidence="3 4" key="1">
    <citation type="submission" date="2024-05" db="EMBL/GenBank/DDBJ databases">
        <title>Genome sequencing and assembly of Indian major carp, Cirrhinus mrigala (Hamilton, 1822).</title>
        <authorList>
            <person name="Mohindra V."/>
            <person name="Chowdhury L.M."/>
            <person name="Lal K."/>
            <person name="Jena J.K."/>
        </authorList>
    </citation>
    <scope>NUCLEOTIDE SEQUENCE [LARGE SCALE GENOMIC DNA]</scope>
    <source>
        <strain evidence="3">CM1030</strain>
        <tissue evidence="3">Blood</tissue>
    </source>
</reference>
<dbReference type="InterPro" id="IPR021896">
    <property type="entry name" value="THAP9-like_HTH"/>
</dbReference>
<evidence type="ECO:0000313" key="4">
    <source>
        <dbReference type="Proteomes" id="UP001529510"/>
    </source>
</evidence>
<accession>A0ABD0MKW9</accession>
<feature type="domain" description="Transposable element P transposase-like RNase H" evidence="2">
    <location>
        <begin position="50"/>
        <end position="141"/>
    </location>
</feature>
<dbReference type="Proteomes" id="UP001529510">
    <property type="component" value="Unassembled WGS sequence"/>
</dbReference>